<reference evidence="14 15" key="1">
    <citation type="submission" date="2019-02" db="EMBL/GenBank/DDBJ databases">
        <title>Genome sequencing of the rare red list fungi Bondarzewia mesenterica.</title>
        <authorList>
            <person name="Buettner E."/>
            <person name="Kellner H."/>
        </authorList>
    </citation>
    <scope>NUCLEOTIDE SEQUENCE [LARGE SCALE GENOMIC DNA]</scope>
    <source>
        <strain evidence="14 15">DSM 108281</strain>
    </source>
</reference>
<evidence type="ECO:0000256" key="12">
    <source>
        <dbReference type="ARBA" id="ARBA00031330"/>
    </source>
</evidence>
<dbReference type="EMBL" id="SGPL01000063">
    <property type="protein sequence ID" value="THH18828.1"/>
    <property type="molecule type" value="Genomic_DNA"/>
</dbReference>
<sequence>MSAQHVKPWNVGDLRGGILAIAFTSALPKSTVCTMPDFHPDYENFDVFIAGSGPIGATYAKKCVDAGLRVLMVEIGAADSLTSKPVKGPTDPGYGRSVQFRPGYVAVPGYHKKNQIEYQKDIDRFVNVIKGALSTVSIPTSNLAIPTLDPASFQNSENKPFISLGRNPVQDPFDNLGAEAVTRGVGGMTTHWTCATPEFHPTIERPILDANPSVNESLWKYLYKEAKDLIGTSEKEFDRSIRHTLVLKTLQQAYEGSRIFKPLPLACHRLSDPDYVEWHATDRILEELFTDPRKRQLFTLLTNHRCTRVIIEPFPGETHNIAAAELTSLLPNMETNPSFHGSTFYVRARAYVIAAGAILANSQRVIPTPYTDGKPDTNPIPTPLTPNLGKYITEQPMTFCQVVLDADLINSIDDNPYNLDWWKRKVDEHKKTNPKDPIHIPFRDPEPQVTSPFTAEHPWHTQIHRDAFSYGAVAENIDTRLIVDFRFFGYVEPREQNQLLFQESYEDAYGMPQPTFHFQMSADDRRRARSMMDDMCRVALKLGGYLPGSEPQFMTPGLALHLAGTVRAGLDKKETVADTYSKVWDFPNLYVGGNGVIPTGFGANPTLTSLCYAIRGADNIIRELEERNSLSG</sequence>
<evidence type="ECO:0000256" key="4">
    <source>
        <dbReference type="ARBA" id="ARBA00011881"/>
    </source>
</evidence>
<dbReference type="InterPro" id="IPR007867">
    <property type="entry name" value="GMC_OxRtase_C"/>
</dbReference>
<keyword evidence="9" id="KW-0560">Oxidoreductase</keyword>
<dbReference type="Proteomes" id="UP000310158">
    <property type="component" value="Unassembled WGS sequence"/>
</dbReference>
<evidence type="ECO:0000256" key="1">
    <source>
        <dbReference type="ARBA" id="ARBA00000827"/>
    </source>
</evidence>
<dbReference type="InterPro" id="IPR012814">
    <property type="entry name" value="P2OX"/>
</dbReference>
<keyword evidence="7" id="KW-0285">Flavoprotein</keyword>
<dbReference type="Pfam" id="PF05199">
    <property type="entry name" value="GMC_oxred_C"/>
    <property type="match status" value="1"/>
</dbReference>
<comment type="cofactor">
    <cofactor evidence="2">
        <name>FAD</name>
        <dbReference type="ChEBI" id="CHEBI:57692"/>
    </cofactor>
</comment>
<protein>
    <recommendedName>
        <fullName evidence="6">Pyranose 2-oxidase</fullName>
        <ecNumber evidence="5">1.1.3.10</ecNumber>
    </recommendedName>
    <alternativeName>
        <fullName evidence="11">FAD-oxidoreductase</fullName>
    </alternativeName>
    <alternativeName>
        <fullName evidence="10">Glucose 2-oxidase</fullName>
    </alternativeName>
    <alternativeName>
        <fullName evidence="12">Pyranose:oxygen 2-oxidoreductase</fullName>
    </alternativeName>
</protein>
<dbReference type="InterPro" id="IPR051473">
    <property type="entry name" value="P2Ox-like"/>
</dbReference>
<dbReference type="GO" id="GO:0050233">
    <property type="term" value="F:pyranose oxidase activity"/>
    <property type="evidence" value="ECO:0007669"/>
    <property type="project" value="UniProtKB-EC"/>
</dbReference>
<dbReference type="InterPro" id="IPR036188">
    <property type="entry name" value="FAD/NAD-bd_sf"/>
</dbReference>
<comment type="similarity">
    <text evidence="3">Belongs to the GMC oxidoreductase family.</text>
</comment>
<organism evidence="14 15">
    <name type="scientific">Bondarzewia mesenterica</name>
    <dbReference type="NCBI Taxonomy" id="1095465"/>
    <lineage>
        <taxon>Eukaryota</taxon>
        <taxon>Fungi</taxon>
        <taxon>Dikarya</taxon>
        <taxon>Basidiomycota</taxon>
        <taxon>Agaricomycotina</taxon>
        <taxon>Agaricomycetes</taxon>
        <taxon>Russulales</taxon>
        <taxon>Bondarzewiaceae</taxon>
        <taxon>Bondarzewia</taxon>
    </lineage>
</organism>
<evidence type="ECO:0000256" key="11">
    <source>
        <dbReference type="ARBA" id="ARBA00031159"/>
    </source>
</evidence>
<evidence type="ECO:0000256" key="2">
    <source>
        <dbReference type="ARBA" id="ARBA00001974"/>
    </source>
</evidence>
<evidence type="ECO:0000256" key="5">
    <source>
        <dbReference type="ARBA" id="ARBA00013082"/>
    </source>
</evidence>
<evidence type="ECO:0000256" key="6">
    <source>
        <dbReference type="ARBA" id="ARBA00016408"/>
    </source>
</evidence>
<dbReference type="GO" id="GO:0050660">
    <property type="term" value="F:flavin adenine dinucleotide binding"/>
    <property type="evidence" value="ECO:0007669"/>
    <property type="project" value="InterPro"/>
</dbReference>
<evidence type="ECO:0000256" key="10">
    <source>
        <dbReference type="ARBA" id="ARBA00030508"/>
    </source>
</evidence>
<dbReference type="PANTHER" id="PTHR42784:SF1">
    <property type="entry name" value="PYRANOSE 2-OXIDASE"/>
    <property type="match status" value="1"/>
</dbReference>
<accession>A0A4S4M381</accession>
<dbReference type="NCBIfam" id="TIGR02462">
    <property type="entry name" value="pyranose_ox"/>
    <property type="match status" value="1"/>
</dbReference>
<keyword evidence="8" id="KW-0274">FAD</keyword>
<dbReference type="SMR" id="A0A4S4M381"/>
<feature type="domain" description="Glucose-methanol-choline oxidoreductase C-terminal" evidence="13">
    <location>
        <begin position="493"/>
        <end position="611"/>
    </location>
</feature>
<dbReference type="SUPFAM" id="SSF51905">
    <property type="entry name" value="FAD/NAD(P)-binding domain"/>
    <property type="match status" value="1"/>
</dbReference>
<keyword evidence="15" id="KW-1185">Reference proteome</keyword>
<evidence type="ECO:0000256" key="3">
    <source>
        <dbReference type="ARBA" id="ARBA00010790"/>
    </source>
</evidence>
<dbReference type="OrthoDB" id="269227at2759"/>
<evidence type="ECO:0000313" key="15">
    <source>
        <dbReference type="Proteomes" id="UP000310158"/>
    </source>
</evidence>
<dbReference type="PANTHER" id="PTHR42784">
    <property type="entry name" value="PYRANOSE 2-OXIDASE"/>
    <property type="match status" value="1"/>
</dbReference>
<comment type="caution">
    <text evidence="14">The sequence shown here is derived from an EMBL/GenBank/DDBJ whole genome shotgun (WGS) entry which is preliminary data.</text>
</comment>
<dbReference type="Gene3D" id="3.50.50.60">
    <property type="entry name" value="FAD/NAD(P)-binding domain"/>
    <property type="match status" value="2"/>
</dbReference>
<comment type="catalytic activity">
    <reaction evidence="1">
        <text>D-glucose + O2 = 2-dehydro-D-glucose + H2O2</text>
        <dbReference type="Rhea" id="RHEA:10552"/>
        <dbReference type="ChEBI" id="CHEBI:4167"/>
        <dbReference type="ChEBI" id="CHEBI:15379"/>
        <dbReference type="ChEBI" id="CHEBI:16240"/>
        <dbReference type="ChEBI" id="CHEBI:16609"/>
        <dbReference type="EC" id="1.1.3.10"/>
    </reaction>
</comment>
<gene>
    <name evidence="14" type="ORF">EW146_g2231</name>
</gene>
<dbReference type="AlphaFoldDB" id="A0A4S4M381"/>
<comment type="subunit">
    <text evidence="4">Homotetramer.</text>
</comment>
<evidence type="ECO:0000256" key="7">
    <source>
        <dbReference type="ARBA" id="ARBA00022630"/>
    </source>
</evidence>
<proteinExistence type="inferred from homology"/>
<evidence type="ECO:0000256" key="8">
    <source>
        <dbReference type="ARBA" id="ARBA00022827"/>
    </source>
</evidence>
<dbReference type="EC" id="1.1.3.10" evidence="5"/>
<dbReference type="SUPFAM" id="SSF54373">
    <property type="entry name" value="FAD-linked reductases, C-terminal domain"/>
    <property type="match status" value="1"/>
</dbReference>
<name>A0A4S4M381_9AGAM</name>
<evidence type="ECO:0000313" key="14">
    <source>
        <dbReference type="EMBL" id="THH18828.1"/>
    </source>
</evidence>
<evidence type="ECO:0000259" key="13">
    <source>
        <dbReference type="Pfam" id="PF05199"/>
    </source>
</evidence>
<evidence type="ECO:0000256" key="9">
    <source>
        <dbReference type="ARBA" id="ARBA00023002"/>
    </source>
</evidence>